<sequence>MLKLTYTENGFYLEHLTVSLENWVTARTLLAVRSGTPIILEPSSASFLLPGNLPQWSELDLAIPTAGYADASNTITLARCDNEYREVCLQGTWVVSDPESEEGIFITRLSDRLEHFLYQLWQDAERLSLPTGEGE</sequence>
<reference evidence="1 2" key="1">
    <citation type="submission" date="2021-08" db="EMBL/GenBank/DDBJ databases">
        <title>Draft genome sequence of Spirulina subsalsa with high tolerance to salinity and hype-accumulation of phycocyanin.</title>
        <authorList>
            <person name="Pei H."/>
            <person name="Jiang L."/>
        </authorList>
    </citation>
    <scope>NUCLEOTIDE SEQUENCE [LARGE SCALE GENOMIC DNA]</scope>
    <source>
        <strain evidence="1 2">FACHB-351</strain>
    </source>
</reference>
<dbReference type="EMBL" id="JAIHOM010000149">
    <property type="protein sequence ID" value="MCW6038566.1"/>
    <property type="molecule type" value="Genomic_DNA"/>
</dbReference>
<accession>A0ABT3LAM9</accession>
<evidence type="ECO:0000313" key="1">
    <source>
        <dbReference type="EMBL" id="MCW6038566.1"/>
    </source>
</evidence>
<protein>
    <submittedName>
        <fullName evidence="1">Uncharacterized protein</fullName>
    </submittedName>
</protein>
<gene>
    <name evidence="1" type="ORF">K4A83_20145</name>
</gene>
<dbReference type="RefSeq" id="WP_265266479.1">
    <property type="nucleotide sequence ID" value="NZ_JAIHOM010000149.1"/>
</dbReference>
<dbReference type="NCBIfam" id="NF045647">
    <property type="entry name" value="alr0857_fam"/>
    <property type="match status" value="1"/>
</dbReference>
<comment type="caution">
    <text evidence="1">The sequence shown here is derived from an EMBL/GenBank/DDBJ whole genome shotgun (WGS) entry which is preliminary data.</text>
</comment>
<dbReference type="InterPro" id="IPR054664">
    <property type="entry name" value="Alr0857-like"/>
</dbReference>
<name>A0ABT3LAM9_9CYAN</name>
<dbReference type="Proteomes" id="UP001526426">
    <property type="component" value="Unassembled WGS sequence"/>
</dbReference>
<proteinExistence type="predicted"/>
<organism evidence="1 2">
    <name type="scientific">Spirulina subsalsa FACHB-351</name>
    <dbReference type="NCBI Taxonomy" id="234711"/>
    <lineage>
        <taxon>Bacteria</taxon>
        <taxon>Bacillati</taxon>
        <taxon>Cyanobacteriota</taxon>
        <taxon>Cyanophyceae</taxon>
        <taxon>Spirulinales</taxon>
        <taxon>Spirulinaceae</taxon>
        <taxon>Spirulina</taxon>
    </lineage>
</organism>
<evidence type="ECO:0000313" key="2">
    <source>
        <dbReference type="Proteomes" id="UP001526426"/>
    </source>
</evidence>
<keyword evidence="2" id="KW-1185">Reference proteome</keyword>